<protein>
    <recommendedName>
        <fullName evidence="8">Peptidase M50 domain-containing protein</fullName>
    </recommendedName>
</protein>
<keyword evidence="6 7" id="KW-0472">Membrane</keyword>
<evidence type="ECO:0000256" key="6">
    <source>
        <dbReference type="ARBA" id="ARBA00023136"/>
    </source>
</evidence>
<accession>A0A0J6D482</accession>
<dbReference type="InterPro" id="IPR008915">
    <property type="entry name" value="Peptidase_M50"/>
</dbReference>
<dbReference type="Pfam" id="PF02163">
    <property type="entry name" value="Peptidase_M50"/>
    <property type="match status" value="1"/>
</dbReference>
<comment type="subcellular location">
    <subcellularLocation>
        <location evidence="2">Membrane</location>
        <topology evidence="2">Multi-pass membrane protein</topology>
    </subcellularLocation>
</comment>
<dbReference type="STRING" id="157733.AB986_07665"/>
<evidence type="ECO:0000313" key="10">
    <source>
        <dbReference type="Proteomes" id="UP000035996"/>
    </source>
</evidence>
<evidence type="ECO:0000256" key="7">
    <source>
        <dbReference type="SAM" id="Phobius"/>
    </source>
</evidence>
<dbReference type="AlphaFoldDB" id="A0A0J6D482"/>
<dbReference type="GO" id="GO:0016020">
    <property type="term" value="C:membrane"/>
    <property type="evidence" value="ECO:0007669"/>
    <property type="project" value="UniProtKB-SubCell"/>
</dbReference>
<evidence type="ECO:0000256" key="3">
    <source>
        <dbReference type="ARBA" id="ARBA00007931"/>
    </source>
</evidence>
<evidence type="ECO:0000256" key="1">
    <source>
        <dbReference type="ARBA" id="ARBA00001947"/>
    </source>
</evidence>
<comment type="similarity">
    <text evidence="3">Belongs to the peptidase M50B family.</text>
</comment>
<evidence type="ECO:0000259" key="8">
    <source>
        <dbReference type="Pfam" id="PF02163"/>
    </source>
</evidence>
<keyword evidence="5 7" id="KW-1133">Transmembrane helix</keyword>
<feature type="transmembrane region" description="Helical" evidence="7">
    <location>
        <begin position="82"/>
        <end position="104"/>
    </location>
</feature>
<dbReference type="GO" id="GO:0006508">
    <property type="term" value="P:proteolysis"/>
    <property type="evidence" value="ECO:0007669"/>
    <property type="project" value="InterPro"/>
</dbReference>
<feature type="transmembrane region" description="Helical" evidence="7">
    <location>
        <begin position="110"/>
        <end position="130"/>
    </location>
</feature>
<evidence type="ECO:0000256" key="2">
    <source>
        <dbReference type="ARBA" id="ARBA00004141"/>
    </source>
</evidence>
<evidence type="ECO:0000256" key="5">
    <source>
        <dbReference type="ARBA" id="ARBA00022989"/>
    </source>
</evidence>
<dbReference type="RefSeq" id="WP_048310269.1">
    <property type="nucleotide sequence ID" value="NZ_CP119526.1"/>
</dbReference>
<feature type="domain" description="Peptidase M50" evidence="8">
    <location>
        <begin position="14"/>
        <end position="103"/>
    </location>
</feature>
<keyword evidence="10" id="KW-1185">Reference proteome</keyword>
<comment type="cofactor">
    <cofactor evidence="1">
        <name>Zn(2+)</name>
        <dbReference type="ChEBI" id="CHEBI:29105"/>
    </cofactor>
</comment>
<sequence>MFTLNDIPMFFVNFFVILPIVTLVHEAGHVLIARVFGGKVKFCIGTGRTLFQIGQLEIKRKYFMEGWCQYEELKYNKTWAHIAIYLGGSLFNLIVILTINYLIVSEIMPVTLFFYQFTYFSIYFIFFSLLPFRNDDGRPSDGMAVLDVLRYGKSADPID</sequence>
<name>A0A0J6D482_9BACL</name>
<feature type="transmembrane region" description="Helical" evidence="7">
    <location>
        <begin position="12"/>
        <end position="32"/>
    </location>
</feature>
<comment type="caution">
    <text evidence="9">The sequence shown here is derived from an EMBL/GenBank/DDBJ whole genome shotgun (WGS) entry which is preliminary data.</text>
</comment>
<keyword evidence="4 7" id="KW-0812">Transmembrane</keyword>
<dbReference type="EMBL" id="LELK01000001">
    <property type="protein sequence ID" value="KMM39099.1"/>
    <property type="molecule type" value="Genomic_DNA"/>
</dbReference>
<organism evidence="9 10">
    <name type="scientific">Guptibacillus hwajinpoensis</name>
    <dbReference type="NCBI Taxonomy" id="208199"/>
    <lineage>
        <taxon>Bacteria</taxon>
        <taxon>Bacillati</taxon>
        <taxon>Bacillota</taxon>
        <taxon>Bacilli</taxon>
        <taxon>Bacillales</taxon>
        <taxon>Guptibacillaceae</taxon>
        <taxon>Guptibacillus</taxon>
    </lineage>
</organism>
<evidence type="ECO:0000313" key="9">
    <source>
        <dbReference type="EMBL" id="KMM39099.1"/>
    </source>
</evidence>
<dbReference type="Proteomes" id="UP000035996">
    <property type="component" value="Unassembled WGS sequence"/>
</dbReference>
<dbReference type="PATRIC" id="fig|157733.3.peg.3803"/>
<proteinExistence type="inferred from homology"/>
<gene>
    <name evidence="9" type="ORF">AB986_07665</name>
</gene>
<reference evidence="9" key="1">
    <citation type="submission" date="2015-06" db="EMBL/GenBank/DDBJ databases">
        <authorList>
            <person name="Liu B."/>
            <person name="Wang J."/>
            <person name="Zhu Y."/>
            <person name="Liu G."/>
            <person name="Chen Q."/>
            <person name="Zheng C."/>
            <person name="Che J."/>
            <person name="Ge C."/>
            <person name="Shi H."/>
            <person name="Pan Z."/>
            <person name="Liu X."/>
        </authorList>
    </citation>
    <scope>NUCLEOTIDE SEQUENCE [LARGE SCALE GENOMIC DNA]</scope>
    <source>
        <strain evidence="9">DSM 16346</strain>
    </source>
</reference>
<evidence type="ECO:0000256" key="4">
    <source>
        <dbReference type="ARBA" id="ARBA00022692"/>
    </source>
</evidence>